<feature type="transmembrane region" description="Helical" evidence="6">
    <location>
        <begin position="243"/>
        <end position="261"/>
    </location>
</feature>
<dbReference type="GO" id="GO:0022857">
    <property type="term" value="F:transmembrane transporter activity"/>
    <property type="evidence" value="ECO:0007669"/>
    <property type="project" value="InterPro"/>
</dbReference>
<dbReference type="PROSITE" id="PS50850">
    <property type="entry name" value="MFS"/>
    <property type="match status" value="1"/>
</dbReference>
<dbReference type="SUPFAM" id="SSF103473">
    <property type="entry name" value="MFS general substrate transporter"/>
    <property type="match status" value="1"/>
</dbReference>
<protein>
    <recommendedName>
        <fullName evidence="7">Major facilitator superfamily (MFS) profile domain-containing protein</fullName>
    </recommendedName>
</protein>
<feature type="transmembrane region" description="Helical" evidence="6">
    <location>
        <begin position="603"/>
        <end position="623"/>
    </location>
</feature>
<comment type="subcellular location">
    <subcellularLocation>
        <location evidence="1">Membrane</location>
        <topology evidence="1">Multi-pass membrane protein</topology>
    </subcellularLocation>
</comment>
<feature type="transmembrane region" description="Helical" evidence="6">
    <location>
        <begin position="629"/>
        <end position="655"/>
    </location>
</feature>
<evidence type="ECO:0000313" key="8">
    <source>
        <dbReference type="EMBL" id="OCF32945.1"/>
    </source>
</evidence>
<dbReference type="GO" id="GO:0005886">
    <property type="term" value="C:plasma membrane"/>
    <property type="evidence" value="ECO:0007669"/>
    <property type="project" value="TreeGrafter"/>
</dbReference>
<evidence type="ECO:0000256" key="4">
    <source>
        <dbReference type="ARBA" id="ARBA00023136"/>
    </source>
</evidence>
<feature type="transmembrane region" description="Helical" evidence="6">
    <location>
        <begin position="203"/>
        <end position="223"/>
    </location>
</feature>
<dbReference type="AlphaFoldDB" id="A0A1B9GQ41"/>
<evidence type="ECO:0000256" key="3">
    <source>
        <dbReference type="ARBA" id="ARBA00022989"/>
    </source>
</evidence>
<feature type="transmembrane region" description="Helical" evidence="6">
    <location>
        <begin position="291"/>
        <end position="313"/>
    </location>
</feature>
<feature type="compositionally biased region" description="Basic and acidic residues" evidence="5">
    <location>
        <begin position="140"/>
        <end position="160"/>
    </location>
</feature>
<feature type="transmembrane region" description="Helical" evidence="6">
    <location>
        <begin position="268"/>
        <end position="285"/>
    </location>
</feature>
<dbReference type="InterPro" id="IPR011701">
    <property type="entry name" value="MFS"/>
</dbReference>
<sequence>MQSTTCRAGSSIPHPLPAPTPTLERQSSRLSNALTHVRSIEAYPPPDSGNDEDDDDDEDAGAGTSAGAGEVEREEGLTVSDGHDGHMGKQGVGAGEATGKGTRGPRFSWFSLHMNKITAKRSKSTGQDTPTPKLPLPLAKIDDRSSTDENEKEAGERPKQGQEQGQGHAAGAAGANGHGGIVVDIEHVPVEDDPREWRSSKKWFALMIVTFGLLGPVMAASIYNPVINELAEELHATEAEIGLSLSMYILFQGIMPVLWAAISEPSYLVSYAIYVVALIVASRAKDMSVLIGMRVLQAVGSGAVTACGAGSLADMYEMHERGEKMGLFYGIPMLGPGVAPLLGGALGSSFGWRSVFYFLAAYAGVMECFFVFFPDSWRRERSRVYQKAIKGALKRAEANERRKVKRQAKKANANKVSQPSKTLGTILASPSGSRRPSDVDEPIHSPSQDPQAEIVGVEAELDPRGGADKEGQVKLRTTRRWWTGLGFGGRKEQKGESKADVRLSLRDLNPIPTMISVLKRPTNALILTASGLLYAAQYTVVYTASITLGAAPYNYDSLKIGLVLLAFGVGNIGASIFGGRYSDVVLRRLKKANGGVGVAEMRLKATFVAMPFLIIGFLMYAWFAEKTIHVAAIVVSLFISGFALLWIYSSTLAYLVDANPGVSASAVSLNSMFRGIMACIMSQIAVPIRNAIGDGGLYTLFAALLALSSGIMVLLAYRGEEWRSPGHKFSWRFWKSSKAERIW</sequence>
<feature type="transmembrane region" description="Helical" evidence="6">
    <location>
        <begin position="667"/>
        <end position="686"/>
    </location>
</feature>
<feature type="domain" description="Major facilitator superfamily (MFS) profile" evidence="7">
    <location>
        <begin position="205"/>
        <end position="720"/>
    </location>
</feature>
<feature type="region of interest" description="Disordered" evidence="5">
    <location>
        <begin position="396"/>
        <end position="452"/>
    </location>
</feature>
<evidence type="ECO:0000256" key="2">
    <source>
        <dbReference type="ARBA" id="ARBA00022692"/>
    </source>
</evidence>
<evidence type="ECO:0000313" key="9">
    <source>
        <dbReference type="Proteomes" id="UP000092666"/>
    </source>
</evidence>
<feature type="compositionally biased region" description="Gly residues" evidence="5">
    <location>
        <begin position="88"/>
        <end position="102"/>
    </location>
</feature>
<dbReference type="Proteomes" id="UP000092666">
    <property type="component" value="Unassembled WGS sequence"/>
</dbReference>
<feature type="transmembrane region" description="Helical" evidence="6">
    <location>
        <begin position="560"/>
        <end position="582"/>
    </location>
</feature>
<keyword evidence="2 6" id="KW-0812">Transmembrane</keyword>
<feature type="compositionally biased region" description="Low complexity" evidence="5">
    <location>
        <begin position="161"/>
        <end position="173"/>
    </location>
</feature>
<feature type="compositionally biased region" description="Acidic residues" evidence="5">
    <location>
        <begin position="49"/>
        <end position="60"/>
    </location>
</feature>
<evidence type="ECO:0000256" key="1">
    <source>
        <dbReference type="ARBA" id="ARBA00004141"/>
    </source>
</evidence>
<dbReference type="InterPro" id="IPR020846">
    <property type="entry name" value="MFS_dom"/>
</dbReference>
<dbReference type="EMBL" id="KI669506">
    <property type="protein sequence ID" value="OCF32945.1"/>
    <property type="molecule type" value="Genomic_DNA"/>
</dbReference>
<proteinExistence type="predicted"/>
<feature type="transmembrane region" description="Helical" evidence="6">
    <location>
        <begin position="355"/>
        <end position="373"/>
    </location>
</feature>
<dbReference type="OrthoDB" id="2585655at2759"/>
<feature type="transmembrane region" description="Helical" evidence="6">
    <location>
        <begin position="524"/>
        <end position="548"/>
    </location>
</feature>
<feature type="region of interest" description="Disordered" evidence="5">
    <location>
        <begin position="1"/>
        <end position="173"/>
    </location>
</feature>
<keyword evidence="3 6" id="KW-1133">Transmembrane helix</keyword>
<feature type="compositionally biased region" description="Polar residues" evidence="5">
    <location>
        <begin position="414"/>
        <end position="434"/>
    </location>
</feature>
<dbReference type="PANTHER" id="PTHR23502">
    <property type="entry name" value="MAJOR FACILITATOR SUPERFAMILY"/>
    <property type="match status" value="1"/>
</dbReference>
<name>A0A1B9GQ41_9TREE</name>
<dbReference type="InterPro" id="IPR036259">
    <property type="entry name" value="MFS_trans_sf"/>
</dbReference>
<evidence type="ECO:0000259" key="7">
    <source>
        <dbReference type="PROSITE" id="PS50850"/>
    </source>
</evidence>
<evidence type="ECO:0000256" key="5">
    <source>
        <dbReference type="SAM" id="MobiDB-lite"/>
    </source>
</evidence>
<reference evidence="9" key="2">
    <citation type="submission" date="2013-12" db="EMBL/GenBank/DDBJ databases">
        <title>Evolution of pathogenesis and genome organization in the Tremellales.</title>
        <authorList>
            <person name="Cuomo C."/>
            <person name="Litvintseva A."/>
            <person name="Heitman J."/>
            <person name="Chen Y."/>
            <person name="Sun S."/>
            <person name="Springer D."/>
            <person name="Dromer F."/>
            <person name="Young S."/>
            <person name="Zeng Q."/>
            <person name="Chapman S."/>
            <person name="Gujja S."/>
            <person name="Saif S."/>
            <person name="Birren B."/>
        </authorList>
    </citation>
    <scope>NUCLEOTIDE SEQUENCE [LARGE SCALE GENOMIC DNA]</scope>
    <source>
        <strain evidence="9">BCC8398</strain>
    </source>
</reference>
<feature type="compositionally biased region" description="Basic and acidic residues" evidence="5">
    <location>
        <begin position="70"/>
        <end position="87"/>
    </location>
</feature>
<accession>A0A1B9GQ41</accession>
<keyword evidence="4 6" id="KW-0472">Membrane</keyword>
<feature type="compositionally biased region" description="Polar residues" evidence="5">
    <location>
        <begin position="23"/>
        <end position="34"/>
    </location>
</feature>
<gene>
    <name evidence="8" type="ORF">I316_05282</name>
</gene>
<dbReference type="STRING" id="1296120.A0A1B9GQ41"/>
<keyword evidence="9" id="KW-1185">Reference proteome</keyword>
<dbReference type="Gene3D" id="1.20.1720.10">
    <property type="entry name" value="Multidrug resistance protein D"/>
    <property type="match status" value="1"/>
</dbReference>
<organism evidence="8 9">
    <name type="scientific">Kwoniella heveanensis BCC8398</name>
    <dbReference type="NCBI Taxonomy" id="1296120"/>
    <lineage>
        <taxon>Eukaryota</taxon>
        <taxon>Fungi</taxon>
        <taxon>Dikarya</taxon>
        <taxon>Basidiomycota</taxon>
        <taxon>Agaricomycotina</taxon>
        <taxon>Tremellomycetes</taxon>
        <taxon>Tremellales</taxon>
        <taxon>Cryptococcaceae</taxon>
        <taxon>Kwoniella</taxon>
    </lineage>
</organism>
<dbReference type="Pfam" id="PF07690">
    <property type="entry name" value="MFS_1"/>
    <property type="match status" value="1"/>
</dbReference>
<evidence type="ECO:0000256" key="6">
    <source>
        <dbReference type="SAM" id="Phobius"/>
    </source>
</evidence>
<dbReference type="Gene3D" id="1.20.1250.20">
    <property type="entry name" value="MFS general substrate transporter like domains"/>
    <property type="match status" value="1"/>
</dbReference>
<reference evidence="8 9" key="1">
    <citation type="submission" date="2013-07" db="EMBL/GenBank/DDBJ databases">
        <title>The Genome Sequence of Cryptococcus heveanensis BCC8398.</title>
        <authorList>
            <consortium name="The Broad Institute Genome Sequencing Platform"/>
            <person name="Cuomo C."/>
            <person name="Litvintseva A."/>
            <person name="Chen Y."/>
            <person name="Heitman J."/>
            <person name="Sun S."/>
            <person name="Springer D."/>
            <person name="Dromer F."/>
            <person name="Young S.K."/>
            <person name="Zeng Q."/>
            <person name="Gargeya S."/>
            <person name="Fitzgerald M."/>
            <person name="Abouelleil A."/>
            <person name="Alvarado L."/>
            <person name="Berlin A.M."/>
            <person name="Chapman S.B."/>
            <person name="Dewar J."/>
            <person name="Goldberg J."/>
            <person name="Griggs A."/>
            <person name="Gujja S."/>
            <person name="Hansen M."/>
            <person name="Howarth C."/>
            <person name="Imamovic A."/>
            <person name="Larimer J."/>
            <person name="McCowan C."/>
            <person name="Murphy C."/>
            <person name="Pearson M."/>
            <person name="Priest M."/>
            <person name="Roberts A."/>
            <person name="Saif S."/>
            <person name="Shea T."/>
            <person name="Sykes S."/>
            <person name="Wortman J."/>
            <person name="Nusbaum C."/>
            <person name="Birren B."/>
        </authorList>
    </citation>
    <scope>NUCLEOTIDE SEQUENCE [LARGE SCALE GENOMIC DNA]</scope>
    <source>
        <strain evidence="8 9">BCC8398</strain>
    </source>
</reference>
<feature type="transmembrane region" description="Helical" evidence="6">
    <location>
        <begin position="698"/>
        <end position="717"/>
    </location>
</feature>
<feature type="transmembrane region" description="Helical" evidence="6">
    <location>
        <begin position="325"/>
        <end position="343"/>
    </location>
</feature>
<dbReference type="PANTHER" id="PTHR23502:SF5">
    <property type="entry name" value="QUINIDINE RESISTANCE PROTEIN 3"/>
    <property type="match status" value="1"/>
</dbReference>